<dbReference type="Proteomes" id="UP000204231">
    <property type="component" value="Segment"/>
</dbReference>
<dbReference type="KEGG" id="vg:29066403"/>
<gene>
    <name evidence="1" type="ORF">SEA_TONENILI_5</name>
</gene>
<reference evidence="1 2" key="1">
    <citation type="submission" date="2016-08" db="EMBL/GenBank/DDBJ databases">
        <authorList>
            <person name="Acevedo E."/>
            <person name="Azhar M."/>
            <person name="Golebiewska U.P."/>
            <person name="Grzywna D."/>
            <person name="Guardiola R."/>
            <person name="Jackson O."/>
            <person name="John N."/>
            <person name="Kanavatsas C."/>
            <person name="Khan S."/>
            <person name="Leong J."/>
            <person name="Mansilla E."/>
            <person name="Muladjanov Y."/>
            <person name="Nouel J."/>
            <person name="Oh S."/>
            <person name="Oppedisano M."/>
            <person name="Sajid A."/>
            <person name="Samper M."/>
            <person name="Ugbeva O."/>
            <person name="Delesalle V.A."/>
            <person name="Garlena R.A."/>
            <person name="Russell D.A."/>
            <person name="Pope W.H."/>
            <person name="Jacobs-Sera D."/>
            <person name="Hendrix R.W."/>
            <person name="Hatfull G.F."/>
        </authorList>
    </citation>
    <scope>NUCLEOTIDE SEQUENCE [LARGE SCALE GENOMIC DNA]</scope>
</reference>
<proteinExistence type="predicted"/>
<keyword evidence="2" id="KW-1185">Reference proteome</keyword>
<accession>A0A1C9EH13</accession>
<dbReference type="OrthoDB" id="38857at10239"/>
<organism evidence="1 2">
    <name type="scientific">Mycobacterium phage Tonenili</name>
    <dbReference type="NCBI Taxonomy" id="1891703"/>
    <lineage>
        <taxon>Viruses</taxon>
        <taxon>Duplodnaviria</taxon>
        <taxon>Heunggongvirae</taxon>
        <taxon>Uroviricota</taxon>
        <taxon>Caudoviricetes</taxon>
        <taxon>Ceeclamvirinae</taxon>
        <taxon>Bixzunavirus</taxon>
        <taxon>Bixzunavirus tonenili</taxon>
    </lineage>
</organism>
<dbReference type="RefSeq" id="YP_009287869.1">
    <property type="nucleotide sequence ID" value="NC_031080.1"/>
</dbReference>
<protein>
    <submittedName>
        <fullName evidence="1">Uncharacterized protein</fullName>
    </submittedName>
</protein>
<evidence type="ECO:0000313" key="1">
    <source>
        <dbReference type="EMBL" id="AON96756.1"/>
    </source>
</evidence>
<dbReference type="GeneID" id="29066403"/>
<evidence type="ECO:0000313" key="2">
    <source>
        <dbReference type="Proteomes" id="UP000204231"/>
    </source>
</evidence>
<name>A0A1C9EH13_9CAUD</name>
<sequence>MADVNARVPLLQGYQELHQDDRKWIEYILDAQLGDHVRYEETIASRLGPSVMRPNPYPIDLEGLKGALVQYCMNLRLAVAQSPDKEAESHE</sequence>
<dbReference type="EMBL" id="KX752698">
    <property type="protein sequence ID" value="AON96756.1"/>
    <property type="molecule type" value="Genomic_DNA"/>
</dbReference>